<proteinExistence type="predicted"/>
<organism evidence="1 2">
    <name type="scientific">Clostridium estertheticum</name>
    <dbReference type="NCBI Taxonomy" id="238834"/>
    <lineage>
        <taxon>Bacteria</taxon>
        <taxon>Bacillati</taxon>
        <taxon>Bacillota</taxon>
        <taxon>Clostridia</taxon>
        <taxon>Eubacteriales</taxon>
        <taxon>Clostridiaceae</taxon>
        <taxon>Clostridium</taxon>
    </lineage>
</organism>
<comment type="caution">
    <text evidence="1">The sequence shown here is derived from an EMBL/GenBank/DDBJ whole genome shotgun (WGS) entry which is preliminary data.</text>
</comment>
<dbReference type="Proteomes" id="UP000342249">
    <property type="component" value="Unassembled WGS sequence"/>
</dbReference>
<dbReference type="Pfam" id="PF16157">
    <property type="entry name" value="DUF4865"/>
    <property type="match status" value="1"/>
</dbReference>
<evidence type="ECO:0000313" key="1">
    <source>
        <dbReference type="EMBL" id="MPQ64738.1"/>
    </source>
</evidence>
<name>A0A5N7IV00_9CLOT</name>
<dbReference type="InterPro" id="IPR032349">
    <property type="entry name" value="DUF4865"/>
</dbReference>
<reference evidence="1 2" key="1">
    <citation type="journal article" date="2019" name="Lett. Appl. Microbiol.">
        <title>A case of 'blown pack' spoilage of vacuum-packaged pork likely associated with Clostridium estertheticum in Canada.</title>
        <authorList>
            <person name="Zhang P."/>
            <person name="Ward P."/>
            <person name="McMullen L.M."/>
            <person name="Yang X."/>
        </authorList>
    </citation>
    <scope>NUCLEOTIDE SEQUENCE [LARGE SCALE GENOMIC DNA]</scope>
    <source>
        <strain evidence="1 2">MA19</strain>
    </source>
</reference>
<accession>A0A5N7IV00</accession>
<dbReference type="RefSeq" id="WP_152753891.1">
    <property type="nucleotide sequence ID" value="NZ_SPSE01000054.1"/>
</dbReference>
<evidence type="ECO:0000313" key="2">
    <source>
        <dbReference type="Proteomes" id="UP000342249"/>
    </source>
</evidence>
<dbReference type="AlphaFoldDB" id="A0A5N7IV00"/>
<gene>
    <name evidence="1" type="ORF">E4V82_21945</name>
</gene>
<sequence>MIGMQYKVTLPSDYDMSIIRKRVNDNGFKTDGFLDLQFKAYLITEKDKNKNLYNYYSPLYIWNNNVGMNKFLFDGYYDSILNSFGWQQINIGIPLYTKMEPNFSDSTHVLEITGTIPESVSLTTFKEQQVNLETNYKILGQTCIYNPDKWGFSKIYFFKEKPDQLNDLGTIYEILHLSLGNE</sequence>
<dbReference type="EMBL" id="SPSF01000055">
    <property type="protein sequence ID" value="MPQ64738.1"/>
    <property type="molecule type" value="Genomic_DNA"/>
</dbReference>
<protein>
    <submittedName>
        <fullName evidence="1">DUF4865 family protein</fullName>
    </submittedName>
</protein>